<dbReference type="InterPro" id="IPR036188">
    <property type="entry name" value="FAD/NAD-bd_sf"/>
</dbReference>
<dbReference type="RefSeq" id="WP_207258909.1">
    <property type="nucleotide sequence ID" value="NZ_JAFMPP010000015.1"/>
</dbReference>
<keyword evidence="2" id="KW-0560">Oxidoreductase</keyword>
<organism evidence="4 5">
    <name type="scientific">Jiella flava</name>
    <dbReference type="NCBI Taxonomy" id="2816857"/>
    <lineage>
        <taxon>Bacteria</taxon>
        <taxon>Pseudomonadati</taxon>
        <taxon>Pseudomonadota</taxon>
        <taxon>Alphaproteobacteria</taxon>
        <taxon>Hyphomicrobiales</taxon>
        <taxon>Aurantimonadaceae</taxon>
        <taxon>Jiella</taxon>
    </lineage>
</organism>
<dbReference type="EMBL" id="JAFMPP010000015">
    <property type="protein sequence ID" value="MBO0663987.1"/>
    <property type="molecule type" value="Genomic_DNA"/>
</dbReference>
<reference evidence="4" key="1">
    <citation type="submission" date="2021-03" db="EMBL/GenBank/DDBJ databases">
        <title>Whole genome sequence of Jiella sp. CQZ9-1.</title>
        <authorList>
            <person name="Tuo L."/>
        </authorList>
    </citation>
    <scope>NUCLEOTIDE SEQUENCE</scope>
    <source>
        <strain evidence="4">CQZ9-1</strain>
    </source>
</reference>
<dbReference type="AlphaFoldDB" id="A0A939FYT7"/>
<keyword evidence="5" id="KW-1185">Reference proteome</keyword>
<comment type="caution">
    <text evidence="4">The sequence shown here is derived from an EMBL/GenBank/DDBJ whole genome shotgun (WGS) entry which is preliminary data.</text>
</comment>
<dbReference type="PANTHER" id="PTHR13847:SF280">
    <property type="entry name" value="D-AMINO ACID DEHYDROGENASE"/>
    <property type="match status" value="1"/>
</dbReference>
<dbReference type="PANTHER" id="PTHR13847">
    <property type="entry name" value="SARCOSINE DEHYDROGENASE-RELATED"/>
    <property type="match status" value="1"/>
</dbReference>
<dbReference type="Gene3D" id="3.50.50.60">
    <property type="entry name" value="FAD/NAD(P)-binding domain"/>
    <property type="match status" value="1"/>
</dbReference>
<dbReference type="InterPro" id="IPR006076">
    <property type="entry name" value="FAD-dep_OxRdtase"/>
</dbReference>
<dbReference type="GO" id="GO:0055130">
    <property type="term" value="P:D-alanine catabolic process"/>
    <property type="evidence" value="ECO:0007669"/>
    <property type="project" value="TreeGrafter"/>
</dbReference>
<evidence type="ECO:0000256" key="2">
    <source>
        <dbReference type="ARBA" id="ARBA00023002"/>
    </source>
</evidence>
<gene>
    <name evidence="4" type="ORF">J1C48_15520</name>
</gene>
<proteinExistence type="inferred from homology"/>
<sequence length="443" mass="47590">MPGPQVEPVQSSPSQPSETDVVVIGGGIVGAATALELAERGLKVVLCEKGVVAGEQSSRNWGWVRMSRRDPREIPLMAASIRIWETLGERVGADLGYRQCGIVVPFHSKAFRAANLDWLPYLDGTQIRVDAIDSDTIAEMLPDMRLDYDGGLYAPNDGRAEPQRAAPAIARAAQAKGAAILTNCAVRRIDVAGGRTAGVITEKGRIAAERVVVAGGAWSRLLLRDVGLTLPQLKILNSVCRTEPVPDGPEITVRGPDFSVRKRADGGYTVSTLASNIYDLTPDSFRFFKAFVPAMKMEWSALRPRIGKRFVQEWLDARRRGDDQISAYEKTRILDPEPSVVMTDRAIACLALAFEAFQNVKVAQRWAGLIDVTPDAVPVISTVDSVPGLTIATGFSGHGFGLGPGAGRLTADLVTGSTPIVDPAAFRFSRFSDGSKIVPLTGV</sequence>
<dbReference type="Pfam" id="PF01266">
    <property type="entry name" value="DAO"/>
    <property type="match status" value="1"/>
</dbReference>
<evidence type="ECO:0000313" key="4">
    <source>
        <dbReference type="EMBL" id="MBO0663987.1"/>
    </source>
</evidence>
<feature type="domain" description="FAD dependent oxidoreductase" evidence="3">
    <location>
        <begin position="20"/>
        <end position="413"/>
    </location>
</feature>
<dbReference type="SUPFAM" id="SSF51905">
    <property type="entry name" value="FAD/NAD(P)-binding domain"/>
    <property type="match status" value="1"/>
</dbReference>
<dbReference type="Gene3D" id="3.30.9.10">
    <property type="entry name" value="D-Amino Acid Oxidase, subunit A, domain 2"/>
    <property type="match status" value="1"/>
</dbReference>
<dbReference type="Proteomes" id="UP000664122">
    <property type="component" value="Unassembled WGS sequence"/>
</dbReference>
<comment type="similarity">
    <text evidence="1">Belongs to the DadA oxidoreductase family.</text>
</comment>
<evidence type="ECO:0000259" key="3">
    <source>
        <dbReference type="Pfam" id="PF01266"/>
    </source>
</evidence>
<protein>
    <submittedName>
        <fullName evidence="4">FAD-binding oxidoreductase</fullName>
    </submittedName>
</protein>
<dbReference type="GO" id="GO:0005886">
    <property type="term" value="C:plasma membrane"/>
    <property type="evidence" value="ECO:0007669"/>
    <property type="project" value="TreeGrafter"/>
</dbReference>
<dbReference type="GO" id="GO:0008718">
    <property type="term" value="F:D-amino-acid dehydrogenase activity"/>
    <property type="evidence" value="ECO:0007669"/>
    <property type="project" value="TreeGrafter"/>
</dbReference>
<evidence type="ECO:0000313" key="5">
    <source>
        <dbReference type="Proteomes" id="UP000664122"/>
    </source>
</evidence>
<accession>A0A939FYT7</accession>
<name>A0A939FYT7_9HYPH</name>
<evidence type="ECO:0000256" key="1">
    <source>
        <dbReference type="ARBA" id="ARBA00009410"/>
    </source>
</evidence>
<dbReference type="GO" id="GO:0005737">
    <property type="term" value="C:cytoplasm"/>
    <property type="evidence" value="ECO:0007669"/>
    <property type="project" value="TreeGrafter"/>
</dbReference>